<evidence type="ECO:0000256" key="1">
    <source>
        <dbReference type="SAM" id="Phobius"/>
    </source>
</evidence>
<gene>
    <name evidence="2" type="ORF">Fcan01_23140</name>
</gene>
<dbReference type="AlphaFoldDB" id="A0A226DAI5"/>
<keyword evidence="1" id="KW-0812">Transmembrane</keyword>
<protein>
    <submittedName>
        <fullName evidence="2">Uncharacterized protein</fullName>
    </submittedName>
</protein>
<dbReference type="EMBL" id="LNIX01000027">
    <property type="protein sequence ID" value="OXA41908.1"/>
    <property type="molecule type" value="Genomic_DNA"/>
</dbReference>
<evidence type="ECO:0000313" key="3">
    <source>
        <dbReference type="Proteomes" id="UP000198287"/>
    </source>
</evidence>
<sequence length="671" mass="76291">MTELMALLSEISVVTAGNHIHIVTDQQNLEINFPPEFQIQSPNTFYKIANSTVFNDLPSLAANRLRASAILSMIVILVLSPRLEGSKNLEFPQSEKLLHAVNSARDLIRMKLDDDPTYFKGPFIIFWLTSHIPESGKKFPTHIFYTRKIKIDTINIHMPNKGRQRHTTIKTIQTTLFIVELKKIQDCNAYSSITFVCPHCSVVTVLYFVTFIPVGIIKFGVLGIFWLEGSIRRLSIVKKLIKTMSILAPVKAIMIRHSFNTMPYVTSGCGGDVLKKFPINTDVGETGLFCGSNITIIHYPLFWSQDETILPMIYGDTHSSFRIMASACGWWVVSGTRAGPRRARARGRNFDAYALGRIGGTSIKRTTRGQEDTFSKHSVDWSSLHCYRASIPVSNIRYLGVLLNYVCAPLNKISVSYFEDLVKPNCNYQNHNQVTGLDPCPRNVWVNATFYEEHALRKFDLDMEFPLLSPPDHIFSYIELLYYIDEHSVKKLTPQILKNAGHFELPDSYVDMLTFNLMHPHDREFVPDGLEDKESINWRVPASVVSIAASGDKRVIRTSDAERVIEKFSYLSRLKLLLDKILYGKTSNSPKTERFPSKKPGFFESGTKDRCRGCYKFKQELVKQVLFSKSSSTQNKNHTKAILSKMHRPGRLETLNLSRAISVVFVILLEE</sequence>
<feature type="transmembrane region" description="Helical" evidence="1">
    <location>
        <begin position="205"/>
        <end position="227"/>
    </location>
</feature>
<keyword evidence="1" id="KW-0472">Membrane</keyword>
<name>A0A226DAI5_FOLCA</name>
<comment type="caution">
    <text evidence="2">The sequence shown here is derived from an EMBL/GenBank/DDBJ whole genome shotgun (WGS) entry which is preliminary data.</text>
</comment>
<organism evidence="2 3">
    <name type="scientific">Folsomia candida</name>
    <name type="common">Springtail</name>
    <dbReference type="NCBI Taxonomy" id="158441"/>
    <lineage>
        <taxon>Eukaryota</taxon>
        <taxon>Metazoa</taxon>
        <taxon>Ecdysozoa</taxon>
        <taxon>Arthropoda</taxon>
        <taxon>Hexapoda</taxon>
        <taxon>Collembola</taxon>
        <taxon>Entomobryomorpha</taxon>
        <taxon>Isotomoidea</taxon>
        <taxon>Isotomidae</taxon>
        <taxon>Proisotominae</taxon>
        <taxon>Folsomia</taxon>
    </lineage>
</organism>
<dbReference type="Proteomes" id="UP000198287">
    <property type="component" value="Unassembled WGS sequence"/>
</dbReference>
<evidence type="ECO:0000313" key="2">
    <source>
        <dbReference type="EMBL" id="OXA41908.1"/>
    </source>
</evidence>
<accession>A0A226DAI5</accession>
<keyword evidence="1" id="KW-1133">Transmembrane helix</keyword>
<keyword evidence="3" id="KW-1185">Reference proteome</keyword>
<proteinExistence type="predicted"/>
<reference evidence="2 3" key="1">
    <citation type="submission" date="2015-12" db="EMBL/GenBank/DDBJ databases">
        <title>The genome of Folsomia candida.</title>
        <authorList>
            <person name="Faddeeva A."/>
            <person name="Derks M.F."/>
            <person name="Anvar Y."/>
            <person name="Smit S."/>
            <person name="Van Straalen N."/>
            <person name="Roelofs D."/>
        </authorList>
    </citation>
    <scope>NUCLEOTIDE SEQUENCE [LARGE SCALE GENOMIC DNA]</scope>
    <source>
        <strain evidence="2 3">VU population</strain>
        <tissue evidence="2">Whole body</tissue>
    </source>
</reference>